<dbReference type="AlphaFoldDB" id="A0A1E1KK01"/>
<evidence type="ECO:0000313" key="2">
    <source>
        <dbReference type="Proteomes" id="UP000178912"/>
    </source>
</evidence>
<keyword evidence="2" id="KW-1185">Reference proteome</keyword>
<name>A0A1E1KK01_9HELO</name>
<proteinExistence type="predicted"/>
<dbReference type="Proteomes" id="UP000178912">
    <property type="component" value="Unassembled WGS sequence"/>
</dbReference>
<sequence>MSSIQIERQEYLIADTCAFCLDAQGRTLAFPSCHSLNAEDSIRQPATPEIALPGFFHKSSNYRNDRESGISPKFKSVGICIYLKATASAVTHWRSQIELASFAHAKRVSQAVSASRYQQILFHTVACLIPILIQD</sequence>
<dbReference type="EMBL" id="FJUX01000036">
    <property type="protein sequence ID" value="CZS98367.1"/>
    <property type="molecule type" value="Genomic_DNA"/>
</dbReference>
<organism evidence="1 2">
    <name type="scientific">Rhynchosporium agropyri</name>
    <dbReference type="NCBI Taxonomy" id="914238"/>
    <lineage>
        <taxon>Eukaryota</taxon>
        <taxon>Fungi</taxon>
        <taxon>Dikarya</taxon>
        <taxon>Ascomycota</taxon>
        <taxon>Pezizomycotina</taxon>
        <taxon>Leotiomycetes</taxon>
        <taxon>Helotiales</taxon>
        <taxon>Ploettnerulaceae</taxon>
        <taxon>Rhynchosporium</taxon>
    </lineage>
</organism>
<accession>A0A1E1KK01</accession>
<gene>
    <name evidence="1" type="ORF">RAG0_07148</name>
</gene>
<reference evidence="2" key="1">
    <citation type="submission" date="2016-03" db="EMBL/GenBank/DDBJ databases">
        <authorList>
            <person name="Guldener U."/>
        </authorList>
    </citation>
    <scope>NUCLEOTIDE SEQUENCE [LARGE SCALE GENOMIC DNA]</scope>
    <source>
        <strain evidence="2">04CH-RAC-A.6.1</strain>
    </source>
</reference>
<protein>
    <submittedName>
        <fullName evidence="1">Uncharacterized protein</fullName>
    </submittedName>
</protein>
<evidence type="ECO:0000313" key="1">
    <source>
        <dbReference type="EMBL" id="CZS98367.1"/>
    </source>
</evidence>